<keyword evidence="3" id="KW-1185">Reference proteome</keyword>
<evidence type="ECO:0000313" key="3">
    <source>
        <dbReference type="Proteomes" id="UP001549366"/>
    </source>
</evidence>
<evidence type="ECO:0000256" key="1">
    <source>
        <dbReference type="SAM" id="MobiDB-lite"/>
    </source>
</evidence>
<name>A0ABV2SKP8_9GAMM</name>
<dbReference type="RefSeq" id="WP_354008046.1">
    <property type="nucleotide sequence ID" value="NZ_JBEWTA010000001.1"/>
</dbReference>
<dbReference type="EMBL" id="JBEWTB010000002">
    <property type="protein sequence ID" value="MET4757924.1"/>
    <property type="molecule type" value="Genomic_DNA"/>
</dbReference>
<reference evidence="2 3" key="1">
    <citation type="submission" date="2024-06" db="EMBL/GenBank/DDBJ databases">
        <title>Genomic Encyclopedia of Type Strains, Phase V (KMG-V): Genome sequencing to study the core and pangenomes of soil and plant-associated prokaryotes.</title>
        <authorList>
            <person name="Whitman W."/>
        </authorList>
    </citation>
    <scope>NUCLEOTIDE SEQUENCE [LARGE SCALE GENOMIC DNA]</scope>
    <source>
        <strain evidence="2 3">NE40</strain>
    </source>
</reference>
<accession>A0ABV2SKP8</accession>
<feature type="region of interest" description="Disordered" evidence="1">
    <location>
        <begin position="1"/>
        <end position="51"/>
    </location>
</feature>
<comment type="caution">
    <text evidence="2">The sequence shown here is derived from an EMBL/GenBank/DDBJ whole genome shotgun (WGS) entry which is preliminary data.</text>
</comment>
<gene>
    <name evidence="2" type="ORF">V5J35_003116</name>
</gene>
<organism evidence="2 3">
    <name type="scientific">Endozoicomonas lisbonensis</name>
    <dbReference type="NCBI Taxonomy" id="3120522"/>
    <lineage>
        <taxon>Bacteria</taxon>
        <taxon>Pseudomonadati</taxon>
        <taxon>Pseudomonadota</taxon>
        <taxon>Gammaproteobacteria</taxon>
        <taxon>Oceanospirillales</taxon>
        <taxon>Endozoicomonadaceae</taxon>
        <taxon>Endozoicomonas</taxon>
    </lineage>
</organism>
<proteinExistence type="predicted"/>
<evidence type="ECO:0000313" key="2">
    <source>
        <dbReference type="EMBL" id="MET4757924.1"/>
    </source>
</evidence>
<dbReference type="Proteomes" id="UP001549366">
    <property type="component" value="Unassembled WGS sequence"/>
</dbReference>
<protein>
    <submittedName>
        <fullName evidence="2">Uncharacterized protein</fullName>
    </submittedName>
</protein>
<sequence length="285" mass="32381">MIDRHFATPPTLEGDHQESDTESQDSSFGHRKVTTQEPEKAIPVSPQPSYGTDYYSHADEPEWNPSALISRSLPFPTTVPDEYRFREIERECYEMILEPDNLLSPSIPERSIRYRHDAYHEFARGYAGNDVIGTIQDGKLYSTDCREIKKLIGYSLPTADVYELPDGRTYGHFFCVMLGKLVDGSAFHFHGDDDREDANLDGTMIVAPDWKTLIAHLDDARLLQVAYSMSINNSDKLKALINPDRSGQLSCWLNDLGDFGKALGWIASNKEKVTRLRKNFMLLLN</sequence>